<dbReference type="Proteomes" id="UP000828048">
    <property type="component" value="Chromosome 11"/>
</dbReference>
<accession>A0ACB7YIQ5</accession>
<evidence type="ECO:0000313" key="1">
    <source>
        <dbReference type="EMBL" id="KAH7853466.1"/>
    </source>
</evidence>
<keyword evidence="2" id="KW-1185">Reference proteome</keyword>
<gene>
    <name evidence="1" type="ORF">Vadar_002802</name>
</gene>
<sequence>MEMPHVQEREGYNNRNVSYFGESQGHLHLIEIYDQKCPRFYVYEMKMDYSWWFVKYQVDLDLIPVVIDEMNLGYNFVPLLVVQGDIDEESFLVLLINGKLIRYDFEAKTFKKLCDFGPGKPYKGYFVDGFLRYGGWLSAFPFIESFSGL</sequence>
<comment type="caution">
    <text evidence="1">The sequence shown here is derived from an EMBL/GenBank/DDBJ whole genome shotgun (WGS) entry which is preliminary data.</text>
</comment>
<protein>
    <submittedName>
        <fullName evidence="1">Uncharacterized protein</fullName>
    </submittedName>
</protein>
<proteinExistence type="predicted"/>
<organism evidence="1 2">
    <name type="scientific">Vaccinium darrowii</name>
    <dbReference type="NCBI Taxonomy" id="229202"/>
    <lineage>
        <taxon>Eukaryota</taxon>
        <taxon>Viridiplantae</taxon>
        <taxon>Streptophyta</taxon>
        <taxon>Embryophyta</taxon>
        <taxon>Tracheophyta</taxon>
        <taxon>Spermatophyta</taxon>
        <taxon>Magnoliopsida</taxon>
        <taxon>eudicotyledons</taxon>
        <taxon>Gunneridae</taxon>
        <taxon>Pentapetalae</taxon>
        <taxon>asterids</taxon>
        <taxon>Ericales</taxon>
        <taxon>Ericaceae</taxon>
        <taxon>Vaccinioideae</taxon>
        <taxon>Vaccinieae</taxon>
        <taxon>Vaccinium</taxon>
    </lineage>
</organism>
<dbReference type="EMBL" id="CM037161">
    <property type="protein sequence ID" value="KAH7853466.1"/>
    <property type="molecule type" value="Genomic_DNA"/>
</dbReference>
<reference evidence="1 2" key="1">
    <citation type="journal article" date="2021" name="Hortic Res">
        <title>High-quality reference genome and annotation aids understanding of berry development for evergreen blueberry (Vaccinium darrowii).</title>
        <authorList>
            <person name="Yu J."/>
            <person name="Hulse-Kemp A.M."/>
            <person name="Babiker E."/>
            <person name="Staton M."/>
        </authorList>
    </citation>
    <scope>NUCLEOTIDE SEQUENCE [LARGE SCALE GENOMIC DNA]</scope>
    <source>
        <strain evidence="2">cv. NJ 8807/NJ 8810</strain>
        <tissue evidence="1">Young leaf</tissue>
    </source>
</reference>
<evidence type="ECO:0000313" key="2">
    <source>
        <dbReference type="Proteomes" id="UP000828048"/>
    </source>
</evidence>
<name>A0ACB7YIQ5_9ERIC</name>